<keyword evidence="1" id="KW-0689">Ribosomal protein</keyword>
<evidence type="ECO:0000313" key="2">
    <source>
        <dbReference type="Proteomes" id="UP000653305"/>
    </source>
</evidence>
<sequence length="62" mass="7485">NKQEGSFSKEPHQRLLVLLFTRRRSLSLLRSARTNVLSRWPRRNWDPQEGHEEERGHVRCFS</sequence>
<dbReference type="GO" id="GO:0005840">
    <property type="term" value="C:ribosome"/>
    <property type="evidence" value="ECO:0007669"/>
    <property type="project" value="UniProtKB-KW"/>
</dbReference>
<reference evidence="1" key="1">
    <citation type="submission" date="2020-07" db="EMBL/GenBank/DDBJ databases">
        <title>Ethylene signaling mediates host invasion by parasitic plants.</title>
        <authorList>
            <person name="Yoshida S."/>
        </authorList>
    </citation>
    <scope>NUCLEOTIDE SEQUENCE</scope>
    <source>
        <strain evidence="1">Okayama</strain>
    </source>
</reference>
<evidence type="ECO:0000313" key="1">
    <source>
        <dbReference type="EMBL" id="GFP79731.1"/>
    </source>
</evidence>
<proteinExistence type="predicted"/>
<feature type="non-terminal residue" evidence="1">
    <location>
        <position position="1"/>
    </location>
</feature>
<protein>
    <submittedName>
        <fullName evidence="1">60S ribosomal protein l36-1</fullName>
    </submittedName>
</protein>
<gene>
    <name evidence="1" type="ORF">PHJA_000116600</name>
</gene>
<keyword evidence="1" id="KW-0687">Ribonucleoprotein</keyword>
<organism evidence="1 2">
    <name type="scientific">Phtheirospermum japonicum</name>
    <dbReference type="NCBI Taxonomy" id="374723"/>
    <lineage>
        <taxon>Eukaryota</taxon>
        <taxon>Viridiplantae</taxon>
        <taxon>Streptophyta</taxon>
        <taxon>Embryophyta</taxon>
        <taxon>Tracheophyta</taxon>
        <taxon>Spermatophyta</taxon>
        <taxon>Magnoliopsida</taxon>
        <taxon>eudicotyledons</taxon>
        <taxon>Gunneridae</taxon>
        <taxon>Pentapetalae</taxon>
        <taxon>asterids</taxon>
        <taxon>lamiids</taxon>
        <taxon>Lamiales</taxon>
        <taxon>Orobanchaceae</taxon>
        <taxon>Orobanchaceae incertae sedis</taxon>
        <taxon>Phtheirospermum</taxon>
    </lineage>
</organism>
<keyword evidence="2" id="KW-1185">Reference proteome</keyword>
<dbReference type="AlphaFoldDB" id="A0A830BCE5"/>
<dbReference type="Proteomes" id="UP000653305">
    <property type="component" value="Unassembled WGS sequence"/>
</dbReference>
<accession>A0A830BCE5</accession>
<comment type="caution">
    <text evidence="1">The sequence shown here is derived from an EMBL/GenBank/DDBJ whole genome shotgun (WGS) entry which is preliminary data.</text>
</comment>
<dbReference type="EMBL" id="BMAC01000011">
    <property type="protein sequence ID" value="GFP79731.1"/>
    <property type="molecule type" value="Genomic_DNA"/>
</dbReference>
<name>A0A830BCE5_9LAMI</name>